<dbReference type="Proteomes" id="UP000620559">
    <property type="component" value="Unassembled WGS sequence"/>
</dbReference>
<sequence length="414" mass="46658">MLRRRLSTFLDEASCFLGASCLIAVFTGCITAVVAVGGYSLQKCGIVRQGNTWNHVWRFALISSTVGVGGISSAFALASVSKKLHEELSEEEVSSNQLLSFTSLKLASEPEEKVEKPCVYTYYFVEIKGNPSINRLMVAPRMQSNSINLCNCVLTENEEDLALIHENQSEINPGLVGKTFSSYQPLTEEALREHLDIHRSYIHARQGGDFNPSNLQSCKGCQNLHGEDKIVCGIYPYGWDGVDCPYKNWDKRKALRPYEDDAVIASLAQELNGWKIFKYDDFLSLFHPQTYGQFSFDFDGKLLPYSNKLAGLEKGNIVDYVYFLRRERQFQHDYSHADFIEKASLFLIGADATISVDDFKIFVKEKDSNVVHTFLHNGEPFFANNSACPPKLKDNYNLSTLIDFLYNDVGELDS</sequence>
<organism evidence="2 3">
    <name type="scientific">Plectonema cf. radiosum LEGE 06105</name>
    <dbReference type="NCBI Taxonomy" id="945769"/>
    <lineage>
        <taxon>Bacteria</taxon>
        <taxon>Bacillati</taxon>
        <taxon>Cyanobacteriota</taxon>
        <taxon>Cyanophyceae</taxon>
        <taxon>Oscillatoriophycideae</taxon>
        <taxon>Oscillatoriales</taxon>
        <taxon>Microcoleaceae</taxon>
        <taxon>Plectonema</taxon>
    </lineage>
</organism>
<keyword evidence="1" id="KW-0472">Membrane</keyword>
<dbReference type="AlphaFoldDB" id="A0A8J7F7C3"/>
<proteinExistence type="predicted"/>
<evidence type="ECO:0000256" key="1">
    <source>
        <dbReference type="SAM" id="Phobius"/>
    </source>
</evidence>
<keyword evidence="1" id="KW-1133">Transmembrane helix</keyword>
<name>A0A8J7F7C3_9CYAN</name>
<evidence type="ECO:0000313" key="3">
    <source>
        <dbReference type="Proteomes" id="UP000620559"/>
    </source>
</evidence>
<dbReference type="RefSeq" id="WP_193919203.1">
    <property type="nucleotide sequence ID" value="NZ_JADEWL010000020.1"/>
</dbReference>
<feature type="transmembrane region" description="Helical" evidence="1">
    <location>
        <begin position="12"/>
        <end position="36"/>
    </location>
</feature>
<accession>A0A8J7F7C3</accession>
<reference evidence="2" key="1">
    <citation type="submission" date="2020-10" db="EMBL/GenBank/DDBJ databases">
        <authorList>
            <person name="Castelo-Branco R."/>
            <person name="Eusebio N."/>
            <person name="Adriana R."/>
            <person name="Vieira A."/>
            <person name="Brugerolle De Fraissinette N."/>
            <person name="Rezende De Castro R."/>
            <person name="Schneider M.P."/>
            <person name="Vasconcelos V."/>
            <person name="Leao P.N."/>
        </authorList>
    </citation>
    <scope>NUCLEOTIDE SEQUENCE</scope>
    <source>
        <strain evidence="2">LEGE 06105</strain>
    </source>
</reference>
<evidence type="ECO:0000313" key="2">
    <source>
        <dbReference type="EMBL" id="MBE9212869.1"/>
    </source>
</evidence>
<dbReference type="PROSITE" id="PS51257">
    <property type="entry name" value="PROKAR_LIPOPROTEIN"/>
    <property type="match status" value="1"/>
</dbReference>
<dbReference type="EMBL" id="JADEWL010000020">
    <property type="protein sequence ID" value="MBE9212869.1"/>
    <property type="molecule type" value="Genomic_DNA"/>
</dbReference>
<keyword evidence="1" id="KW-0812">Transmembrane</keyword>
<feature type="transmembrane region" description="Helical" evidence="1">
    <location>
        <begin position="56"/>
        <end position="78"/>
    </location>
</feature>
<protein>
    <submittedName>
        <fullName evidence="2">Uncharacterized protein</fullName>
    </submittedName>
</protein>
<keyword evidence="3" id="KW-1185">Reference proteome</keyword>
<comment type="caution">
    <text evidence="2">The sequence shown here is derived from an EMBL/GenBank/DDBJ whole genome shotgun (WGS) entry which is preliminary data.</text>
</comment>
<gene>
    <name evidence="2" type="ORF">IQ247_09210</name>
</gene>